<reference evidence="2 4" key="2">
    <citation type="submission" date="2016-10" db="EMBL/GenBank/DDBJ databases">
        <authorList>
            <person name="de Groot N.N."/>
        </authorList>
    </citation>
    <scope>NUCLEOTIDE SEQUENCE [LARGE SCALE GENOMIC DNA]</scope>
    <source>
        <strain evidence="2 4">DSM 2895</strain>
    </source>
</reference>
<dbReference type="EMBL" id="FNED01000006">
    <property type="protein sequence ID" value="SDI64705.1"/>
    <property type="molecule type" value="Genomic_DNA"/>
</dbReference>
<dbReference type="GeneID" id="42304967"/>
<reference evidence="1 3" key="1">
    <citation type="submission" date="2015-07" db="EMBL/GenBank/DDBJ databases">
        <title>Fjat-14205 dsm 2895.</title>
        <authorList>
            <person name="Liu B."/>
            <person name="Wang J."/>
            <person name="Zhu Y."/>
            <person name="Liu G."/>
            <person name="Chen Q."/>
            <person name="Chen Z."/>
            <person name="Lan J."/>
            <person name="Che J."/>
            <person name="Ge C."/>
            <person name="Shi H."/>
            <person name="Pan Z."/>
            <person name="Liu X."/>
        </authorList>
    </citation>
    <scope>NUCLEOTIDE SEQUENCE [LARGE SCALE GENOMIC DNA]</scope>
    <source>
        <strain evidence="1 3">DSM 2895</strain>
    </source>
</reference>
<dbReference type="OrthoDB" id="2679643at2"/>
<sequence length="76" mass="8988">MELAQCIRDVHARTTEDYIETPSAPLLFKKGHFYPVFKDEANNWLTTDEEGFQHIVASGVERVLEDYWFSRHFKLL</sequence>
<organism evidence="1 3">
    <name type="scientific">Aneurinibacillus migulanus</name>
    <name type="common">Bacillus migulanus</name>
    <dbReference type="NCBI Taxonomy" id="47500"/>
    <lineage>
        <taxon>Bacteria</taxon>
        <taxon>Bacillati</taxon>
        <taxon>Bacillota</taxon>
        <taxon>Bacilli</taxon>
        <taxon>Bacillales</taxon>
        <taxon>Paenibacillaceae</taxon>
        <taxon>Aneurinibacillus group</taxon>
        <taxon>Aneurinibacillus</taxon>
    </lineage>
</organism>
<dbReference type="RefSeq" id="WP_043065471.1">
    <property type="nucleotide sequence ID" value="NZ_BJOA01000018.1"/>
</dbReference>
<evidence type="ECO:0000313" key="2">
    <source>
        <dbReference type="EMBL" id="SDI64705.1"/>
    </source>
</evidence>
<gene>
    <name evidence="1" type="ORF">AF333_07110</name>
    <name evidence="2" type="ORF">SAMN04487909_10629</name>
</gene>
<dbReference type="Proteomes" id="UP000037269">
    <property type="component" value="Unassembled WGS sequence"/>
</dbReference>
<keyword evidence="3" id="KW-1185">Reference proteome</keyword>
<evidence type="ECO:0000313" key="1">
    <source>
        <dbReference type="EMBL" id="KON95282.1"/>
    </source>
</evidence>
<dbReference type="AlphaFoldDB" id="A0A0D1XLN4"/>
<accession>A0A0D1XLN4</accession>
<dbReference type="PATRIC" id="fig|47500.12.peg.5408"/>
<dbReference type="EMBL" id="LGUG01000004">
    <property type="protein sequence ID" value="KON95282.1"/>
    <property type="molecule type" value="Genomic_DNA"/>
</dbReference>
<name>A0A0D1XLN4_ANEMI</name>
<evidence type="ECO:0000313" key="4">
    <source>
        <dbReference type="Proteomes" id="UP000182836"/>
    </source>
</evidence>
<protein>
    <submittedName>
        <fullName evidence="1">Uncharacterized protein</fullName>
    </submittedName>
</protein>
<evidence type="ECO:0000313" key="3">
    <source>
        <dbReference type="Proteomes" id="UP000037269"/>
    </source>
</evidence>
<dbReference type="Proteomes" id="UP000182836">
    <property type="component" value="Unassembled WGS sequence"/>
</dbReference>
<proteinExistence type="predicted"/>